<evidence type="ECO:0000313" key="1">
    <source>
        <dbReference type="EMBL" id="TFK59613.1"/>
    </source>
</evidence>
<proteinExistence type="predicted"/>
<dbReference type="Proteomes" id="UP000308600">
    <property type="component" value="Unassembled WGS sequence"/>
</dbReference>
<protein>
    <submittedName>
        <fullName evidence="1">Uncharacterized protein</fullName>
    </submittedName>
</protein>
<reference evidence="1 2" key="1">
    <citation type="journal article" date="2019" name="Nat. Ecol. Evol.">
        <title>Megaphylogeny resolves global patterns of mushroom evolution.</title>
        <authorList>
            <person name="Varga T."/>
            <person name="Krizsan K."/>
            <person name="Foldi C."/>
            <person name="Dima B."/>
            <person name="Sanchez-Garcia M."/>
            <person name="Sanchez-Ramirez S."/>
            <person name="Szollosi G.J."/>
            <person name="Szarkandi J.G."/>
            <person name="Papp V."/>
            <person name="Albert L."/>
            <person name="Andreopoulos W."/>
            <person name="Angelini C."/>
            <person name="Antonin V."/>
            <person name="Barry K.W."/>
            <person name="Bougher N.L."/>
            <person name="Buchanan P."/>
            <person name="Buyck B."/>
            <person name="Bense V."/>
            <person name="Catcheside P."/>
            <person name="Chovatia M."/>
            <person name="Cooper J."/>
            <person name="Damon W."/>
            <person name="Desjardin D."/>
            <person name="Finy P."/>
            <person name="Geml J."/>
            <person name="Haridas S."/>
            <person name="Hughes K."/>
            <person name="Justo A."/>
            <person name="Karasinski D."/>
            <person name="Kautmanova I."/>
            <person name="Kiss B."/>
            <person name="Kocsube S."/>
            <person name="Kotiranta H."/>
            <person name="LaButti K.M."/>
            <person name="Lechner B.E."/>
            <person name="Liimatainen K."/>
            <person name="Lipzen A."/>
            <person name="Lukacs Z."/>
            <person name="Mihaltcheva S."/>
            <person name="Morgado L.N."/>
            <person name="Niskanen T."/>
            <person name="Noordeloos M.E."/>
            <person name="Ohm R.A."/>
            <person name="Ortiz-Santana B."/>
            <person name="Ovrebo C."/>
            <person name="Racz N."/>
            <person name="Riley R."/>
            <person name="Savchenko A."/>
            <person name="Shiryaev A."/>
            <person name="Soop K."/>
            <person name="Spirin V."/>
            <person name="Szebenyi C."/>
            <person name="Tomsovsky M."/>
            <person name="Tulloss R.E."/>
            <person name="Uehling J."/>
            <person name="Grigoriev I.V."/>
            <person name="Vagvolgyi C."/>
            <person name="Papp T."/>
            <person name="Martin F.M."/>
            <person name="Miettinen O."/>
            <person name="Hibbett D.S."/>
            <person name="Nagy L.G."/>
        </authorList>
    </citation>
    <scope>NUCLEOTIDE SEQUENCE [LARGE SCALE GENOMIC DNA]</scope>
    <source>
        <strain evidence="1 2">NL-1719</strain>
    </source>
</reference>
<dbReference type="EMBL" id="ML208931">
    <property type="protein sequence ID" value="TFK59613.1"/>
    <property type="molecule type" value="Genomic_DNA"/>
</dbReference>
<accession>A0ACD3A1C6</accession>
<organism evidence="1 2">
    <name type="scientific">Pluteus cervinus</name>
    <dbReference type="NCBI Taxonomy" id="181527"/>
    <lineage>
        <taxon>Eukaryota</taxon>
        <taxon>Fungi</taxon>
        <taxon>Dikarya</taxon>
        <taxon>Basidiomycota</taxon>
        <taxon>Agaricomycotina</taxon>
        <taxon>Agaricomycetes</taxon>
        <taxon>Agaricomycetidae</taxon>
        <taxon>Agaricales</taxon>
        <taxon>Pluteineae</taxon>
        <taxon>Pluteaceae</taxon>
        <taxon>Pluteus</taxon>
    </lineage>
</organism>
<sequence length="263" mass="29790">MNAMPLERKRGEIDAKIQEYEQAILSLKAQRNQLAPISRLSPDVLLYIFQHVQYSSAFSHRERPSRVRARSPSQLSRAKGITHICSAWRTLALDDPGLWTTLEFECAPLTIEMCRRSRSTPLSIYYREVEDTPNTSATVLNNHLDRVKFLFVSAYSKIWRVSLTRSLLLGSQNSLEGFWCENRSNTGYGYVREDVELPLELLLNSAHALRSLGLLGCNFPNSGLNAYGIISLPRHESTFSSILLDRAQIFSATSPSPLHVQFC</sequence>
<name>A0ACD3A1C6_9AGAR</name>
<gene>
    <name evidence="1" type="ORF">BDN72DRAFT_590846</name>
</gene>
<keyword evidence="2" id="KW-1185">Reference proteome</keyword>
<evidence type="ECO:0000313" key="2">
    <source>
        <dbReference type="Proteomes" id="UP000308600"/>
    </source>
</evidence>